<evidence type="ECO:0000313" key="3">
    <source>
        <dbReference type="Proteomes" id="UP001595696"/>
    </source>
</evidence>
<keyword evidence="3" id="KW-1185">Reference proteome</keyword>
<feature type="compositionally biased region" description="Basic and acidic residues" evidence="1">
    <location>
        <begin position="129"/>
        <end position="139"/>
    </location>
</feature>
<organism evidence="2 3">
    <name type="scientific">Nocardia jiangsuensis</name>
    <dbReference type="NCBI Taxonomy" id="1691563"/>
    <lineage>
        <taxon>Bacteria</taxon>
        <taxon>Bacillati</taxon>
        <taxon>Actinomycetota</taxon>
        <taxon>Actinomycetes</taxon>
        <taxon>Mycobacteriales</taxon>
        <taxon>Nocardiaceae</taxon>
        <taxon>Nocardia</taxon>
    </lineage>
</organism>
<dbReference type="EMBL" id="JBHSAX010000022">
    <property type="protein sequence ID" value="MFC3965715.1"/>
    <property type="molecule type" value="Genomic_DNA"/>
</dbReference>
<accession>A0ABV8DZX7</accession>
<evidence type="ECO:0000256" key="1">
    <source>
        <dbReference type="SAM" id="MobiDB-lite"/>
    </source>
</evidence>
<dbReference type="RefSeq" id="WP_378615802.1">
    <property type="nucleotide sequence ID" value="NZ_JBHSAX010000022.1"/>
</dbReference>
<sequence>MSDDEAPGGGGKRSMRDQLRRKLDGIKPARDDDGSSNVVRLPRRPRRVPDEPGGQHPRPWRPENSRAGDPPPTRPVTRSELQAETGAWPPPPPAPEPGEAGRDAQIVEFGARQRRRPNAPRIARPRRIEKRDGDLPPAE</sequence>
<gene>
    <name evidence="2" type="ORF">ACFO0B_27315</name>
</gene>
<dbReference type="Proteomes" id="UP001595696">
    <property type="component" value="Unassembled WGS sequence"/>
</dbReference>
<reference evidence="3" key="1">
    <citation type="journal article" date="2019" name="Int. J. Syst. Evol. Microbiol.">
        <title>The Global Catalogue of Microorganisms (GCM) 10K type strain sequencing project: providing services to taxonomists for standard genome sequencing and annotation.</title>
        <authorList>
            <consortium name="The Broad Institute Genomics Platform"/>
            <consortium name="The Broad Institute Genome Sequencing Center for Infectious Disease"/>
            <person name="Wu L."/>
            <person name="Ma J."/>
        </authorList>
    </citation>
    <scope>NUCLEOTIDE SEQUENCE [LARGE SCALE GENOMIC DNA]</scope>
    <source>
        <strain evidence="3">CGMCC 4.7330</strain>
    </source>
</reference>
<name>A0ABV8DZX7_9NOCA</name>
<protein>
    <submittedName>
        <fullName evidence="2">Uncharacterized protein</fullName>
    </submittedName>
</protein>
<proteinExistence type="predicted"/>
<feature type="region of interest" description="Disordered" evidence="1">
    <location>
        <begin position="1"/>
        <end position="139"/>
    </location>
</feature>
<feature type="compositionally biased region" description="Basic and acidic residues" evidence="1">
    <location>
        <begin position="14"/>
        <end position="33"/>
    </location>
</feature>
<feature type="compositionally biased region" description="Basic residues" evidence="1">
    <location>
        <begin position="112"/>
        <end position="128"/>
    </location>
</feature>
<comment type="caution">
    <text evidence="2">The sequence shown here is derived from an EMBL/GenBank/DDBJ whole genome shotgun (WGS) entry which is preliminary data.</text>
</comment>
<evidence type="ECO:0000313" key="2">
    <source>
        <dbReference type="EMBL" id="MFC3965715.1"/>
    </source>
</evidence>